<evidence type="ECO:0000256" key="2">
    <source>
        <dbReference type="ARBA" id="ARBA00022692"/>
    </source>
</evidence>
<dbReference type="PANTHER" id="PTHR32234">
    <property type="entry name" value="THIOL:DISULFIDE INTERCHANGE PROTEIN DSBD"/>
    <property type="match status" value="1"/>
</dbReference>
<dbReference type="GO" id="GO:0017004">
    <property type="term" value="P:cytochrome complex assembly"/>
    <property type="evidence" value="ECO:0007669"/>
    <property type="project" value="UniProtKB-KW"/>
</dbReference>
<evidence type="ECO:0000313" key="10">
    <source>
        <dbReference type="Proteomes" id="UP001139369"/>
    </source>
</evidence>
<dbReference type="GO" id="GO:0045454">
    <property type="term" value="P:cell redox homeostasis"/>
    <property type="evidence" value="ECO:0007669"/>
    <property type="project" value="TreeGrafter"/>
</dbReference>
<evidence type="ECO:0000256" key="5">
    <source>
        <dbReference type="ARBA" id="ARBA00023136"/>
    </source>
</evidence>
<comment type="subcellular location">
    <subcellularLocation>
        <location evidence="1">Membrane</location>
        <topology evidence="1">Multi-pass membrane protein</topology>
    </subcellularLocation>
</comment>
<name>A0A9X1VPI8_9FLAO</name>
<feature type="transmembrane region" description="Helical" evidence="6">
    <location>
        <begin position="276"/>
        <end position="297"/>
    </location>
</feature>
<feature type="signal peptide" evidence="7">
    <location>
        <begin position="1"/>
        <end position="22"/>
    </location>
</feature>
<evidence type="ECO:0000259" key="8">
    <source>
        <dbReference type="Pfam" id="PF02683"/>
    </source>
</evidence>
<accession>A0A9X1VPI8</accession>
<dbReference type="InterPro" id="IPR036249">
    <property type="entry name" value="Thioredoxin-like_sf"/>
</dbReference>
<feature type="transmembrane region" description="Helical" evidence="6">
    <location>
        <begin position="390"/>
        <end position="408"/>
    </location>
</feature>
<dbReference type="Gene3D" id="3.40.30.10">
    <property type="entry name" value="Glutaredoxin"/>
    <property type="match status" value="1"/>
</dbReference>
<dbReference type="Pfam" id="PF13899">
    <property type="entry name" value="Thioredoxin_7"/>
    <property type="match status" value="1"/>
</dbReference>
<feature type="transmembrane region" description="Helical" evidence="6">
    <location>
        <begin position="428"/>
        <end position="447"/>
    </location>
</feature>
<organism evidence="9 10">
    <name type="scientific">Polaribacter marinus</name>
    <dbReference type="NCBI Taxonomy" id="2916838"/>
    <lineage>
        <taxon>Bacteria</taxon>
        <taxon>Pseudomonadati</taxon>
        <taxon>Bacteroidota</taxon>
        <taxon>Flavobacteriia</taxon>
        <taxon>Flavobacteriales</taxon>
        <taxon>Flavobacteriaceae</taxon>
    </lineage>
</organism>
<dbReference type="Proteomes" id="UP001139369">
    <property type="component" value="Unassembled WGS sequence"/>
</dbReference>
<evidence type="ECO:0000256" key="7">
    <source>
        <dbReference type="SAM" id="SignalP"/>
    </source>
</evidence>
<feature type="transmembrane region" description="Helical" evidence="6">
    <location>
        <begin position="357"/>
        <end position="378"/>
    </location>
</feature>
<feature type="transmembrane region" description="Helical" evidence="6">
    <location>
        <begin position="240"/>
        <end position="261"/>
    </location>
</feature>
<reference evidence="9" key="1">
    <citation type="submission" date="2022-02" db="EMBL/GenBank/DDBJ databases">
        <title>Polaribacter sp. MSW13, isolated from seawater.</title>
        <authorList>
            <person name="Kristyanto S."/>
            <person name="Jung J."/>
            <person name="Jeon C.O."/>
        </authorList>
    </citation>
    <scope>NUCLEOTIDE SEQUENCE</scope>
    <source>
        <strain evidence="9">MSW13</strain>
    </source>
</reference>
<dbReference type="AlphaFoldDB" id="A0A9X1VPI8"/>
<feature type="transmembrane region" description="Helical" evidence="6">
    <location>
        <begin position="318"/>
        <end position="345"/>
    </location>
</feature>
<dbReference type="InterPro" id="IPR003834">
    <property type="entry name" value="Cyt_c_assmbl_TM_dom"/>
</dbReference>
<comment type="caution">
    <text evidence="9">The sequence shown here is derived from an EMBL/GenBank/DDBJ whole genome shotgun (WGS) entry which is preliminary data.</text>
</comment>
<dbReference type="Pfam" id="PF02683">
    <property type="entry name" value="DsbD_TM"/>
    <property type="match status" value="1"/>
</dbReference>
<keyword evidence="3" id="KW-0201">Cytochrome c-type biogenesis</keyword>
<dbReference type="RefSeq" id="WP_242177871.1">
    <property type="nucleotide sequence ID" value="NZ_JAKQYM010000003.1"/>
</dbReference>
<evidence type="ECO:0000313" key="9">
    <source>
        <dbReference type="EMBL" id="MCI2228742.1"/>
    </source>
</evidence>
<dbReference type="SUPFAM" id="SSF52833">
    <property type="entry name" value="Thioredoxin-like"/>
    <property type="match status" value="1"/>
</dbReference>
<dbReference type="EMBL" id="JAKQYM010000003">
    <property type="protein sequence ID" value="MCI2228742.1"/>
    <property type="molecule type" value="Genomic_DNA"/>
</dbReference>
<feature type="domain" description="Cytochrome C biogenesis protein transmembrane" evidence="8">
    <location>
        <begin position="200"/>
        <end position="412"/>
    </location>
</feature>
<feature type="transmembrane region" description="Helical" evidence="6">
    <location>
        <begin position="194"/>
        <end position="219"/>
    </location>
</feature>
<proteinExistence type="predicted"/>
<evidence type="ECO:0000256" key="3">
    <source>
        <dbReference type="ARBA" id="ARBA00022748"/>
    </source>
</evidence>
<dbReference type="GO" id="GO:0015035">
    <property type="term" value="F:protein-disulfide reductase activity"/>
    <property type="evidence" value="ECO:0007669"/>
    <property type="project" value="TreeGrafter"/>
</dbReference>
<keyword evidence="2 6" id="KW-0812">Transmembrane</keyword>
<keyword evidence="7" id="KW-0732">Signal</keyword>
<feature type="chain" id="PRO_5040734741" evidence="7">
    <location>
        <begin position="23"/>
        <end position="657"/>
    </location>
</feature>
<keyword evidence="4 6" id="KW-1133">Transmembrane helix</keyword>
<evidence type="ECO:0000256" key="4">
    <source>
        <dbReference type="ARBA" id="ARBA00022989"/>
    </source>
</evidence>
<gene>
    <name evidence="9" type="ORF">MC378_06150</name>
</gene>
<keyword evidence="10" id="KW-1185">Reference proteome</keyword>
<sequence>MKIKYFISLSIFLLSFSIFSQTANNPIKIETSIKKVSDTEYDVIFNAKLYKGWYLYSQYNPENASLPLVISLQENETGYELVGKADEKDTFKKYSDIWEKEEIVFKEKATITQRIKLTNKDITQIKLNFFGQVCETACINVDENFTFTLKGNAIKEVIHVDEKSKNLSENLKLDLKNTSLLKNSNKNNSKDDNGLFNIFFLGFIGGLLALLTPCVFPMIPLTVSFFTKQSQNKRKGKFNAILYGAFIVIIYILLSLPFHFLDNLDPEILNTISTNVWLNIFFFTILVFFAFSFFGFYEITLPSSWGNKMDSASSVGGIIGIFFMALTLAIVSFSCTGPILGSLLAGSLTSDGGAMQLTAGMSGFGLALALPFALFALFPSWLNSLPKSGGWLNTTKVVLGFLELALAFKFLSNADLVAHWELFKREIFIGIWVVLFTGLALYLFGKIKFPHDSPIKKLSFFRISFGILVTAFVIYLIPGTFKNPTWNLSSLSGFPPPQFHSIYGQESDCPLGLNCYKDFDEGLAAAKENNKPILLDFTGWACVNCRKMEENVWVDPSIYQILKEKYILISLYVDDNEKALPKDQQFDFLKANGKVKKIKTFGDKWSTFQVINFKNASQPYYVLMSPDLEILNKAQQYTDRDTYYNWLKEGLMNFEKK</sequence>
<feature type="transmembrane region" description="Helical" evidence="6">
    <location>
        <begin position="459"/>
        <end position="477"/>
    </location>
</feature>
<keyword evidence="5 6" id="KW-0472">Membrane</keyword>
<protein>
    <submittedName>
        <fullName evidence="9">Thioredoxin family protein</fullName>
    </submittedName>
</protein>
<dbReference type="PANTHER" id="PTHR32234:SF0">
    <property type="entry name" value="THIOL:DISULFIDE INTERCHANGE PROTEIN DSBD"/>
    <property type="match status" value="1"/>
</dbReference>
<evidence type="ECO:0000256" key="1">
    <source>
        <dbReference type="ARBA" id="ARBA00004141"/>
    </source>
</evidence>
<evidence type="ECO:0000256" key="6">
    <source>
        <dbReference type="SAM" id="Phobius"/>
    </source>
</evidence>
<dbReference type="GO" id="GO:0016020">
    <property type="term" value="C:membrane"/>
    <property type="evidence" value="ECO:0007669"/>
    <property type="project" value="UniProtKB-SubCell"/>
</dbReference>